<sequence precursor="true">MAWRSMRSLGLMLLVTVLSLLAIFFVDAPAALWIKAHLLSYAPFHDYTNNLPSHLFWVVLIGSTFSFSFYFYLRRLGERSPRRDFFLLIGVVLPMAFLAKHVLKLLFGRIGVRLWLSNPEAHQAHWFQVGKRWYDAFPSGHMVVFMTVFMALWQFYPRWRRWYLAGMSLLAVALVATNYHYVSDVIAGTYIGMLVYWATRWAVLRERKRG</sequence>
<organism evidence="3 4">
    <name type="scientific">Methylovorus glucosotrophus (strain SIP3-4)</name>
    <dbReference type="NCBI Taxonomy" id="582744"/>
    <lineage>
        <taxon>Bacteria</taxon>
        <taxon>Pseudomonadati</taxon>
        <taxon>Pseudomonadota</taxon>
        <taxon>Betaproteobacteria</taxon>
        <taxon>Nitrosomonadales</taxon>
        <taxon>Methylophilaceae</taxon>
        <taxon>Methylovorus</taxon>
    </lineage>
</organism>
<dbReference type="EMBL" id="CP001674">
    <property type="protein sequence ID" value="ACT51464.1"/>
    <property type="molecule type" value="Genomic_DNA"/>
</dbReference>
<reference evidence="3 4" key="2">
    <citation type="journal article" date="2011" name="J. Bacteriol.">
        <title>Genomes of three methylotrophs from a single niche uncover genetic and metabolic divergence of Methylophilaceae.</title>
        <authorList>
            <person name="Lapidus A."/>
            <person name="Clum A."/>
            <person name="Labutti K."/>
            <person name="Kaluzhnaya M.G."/>
            <person name="Lim S."/>
            <person name="Beck D.A."/>
            <person name="Glavina Del Rio T."/>
            <person name="Nolan M."/>
            <person name="Mavromatis K."/>
            <person name="Huntemann M."/>
            <person name="Lucas S."/>
            <person name="Lidstrom M.E."/>
            <person name="Ivanova N."/>
            <person name="Chistoserdova L."/>
        </authorList>
    </citation>
    <scope>NUCLEOTIDE SEQUENCE [LARGE SCALE GENOMIC DNA]</scope>
    <source>
        <strain evidence="3 4">SIP3-4</strain>
    </source>
</reference>
<feature type="domain" description="Phosphatidic acid phosphatase type 2/haloperoxidase" evidence="2">
    <location>
        <begin position="88"/>
        <end position="205"/>
    </location>
</feature>
<feature type="transmembrane region" description="Helical" evidence="1">
    <location>
        <begin position="136"/>
        <end position="155"/>
    </location>
</feature>
<reference evidence="4" key="1">
    <citation type="submission" date="2009-07" db="EMBL/GenBank/DDBJ databases">
        <title>Complete sequence of chromosome of Methylovorus sp. SIP3-4.</title>
        <authorList>
            <person name="Lucas S."/>
            <person name="Copeland A."/>
            <person name="Lapidus A."/>
            <person name="Glavina del Rio T."/>
            <person name="Tice H."/>
            <person name="Bruce D."/>
            <person name="Goodwin L."/>
            <person name="Pitluck S."/>
            <person name="Clum A."/>
            <person name="Larimer F."/>
            <person name="Land M."/>
            <person name="Hauser L."/>
            <person name="Kyrpides N."/>
            <person name="Mikhailova N."/>
            <person name="Kayluzhnaya M."/>
            <person name="Chistoserdova L."/>
        </authorList>
    </citation>
    <scope>NUCLEOTIDE SEQUENCE [LARGE SCALE GENOMIC DNA]</scope>
    <source>
        <strain evidence="4">SIP3-4</strain>
    </source>
</reference>
<dbReference type="STRING" id="582744.Msip34_2222"/>
<dbReference type="InterPro" id="IPR036938">
    <property type="entry name" value="PAP2/HPO_sf"/>
</dbReference>
<dbReference type="InterPro" id="IPR000326">
    <property type="entry name" value="PAP2/HPO"/>
</dbReference>
<dbReference type="SUPFAM" id="SSF48317">
    <property type="entry name" value="Acid phosphatase/Vanadium-dependent haloperoxidase"/>
    <property type="match status" value="1"/>
</dbReference>
<dbReference type="AlphaFoldDB" id="C6X7J9"/>
<dbReference type="Pfam" id="PF01569">
    <property type="entry name" value="PAP2"/>
    <property type="match status" value="1"/>
</dbReference>
<evidence type="ECO:0000259" key="2">
    <source>
        <dbReference type="Pfam" id="PF01569"/>
    </source>
</evidence>
<dbReference type="KEGG" id="mei:Msip34_2222"/>
<keyword evidence="1" id="KW-0812">Transmembrane</keyword>
<evidence type="ECO:0000313" key="4">
    <source>
        <dbReference type="Proteomes" id="UP000002743"/>
    </source>
</evidence>
<dbReference type="Gene3D" id="1.20.144.10">
    <property type="entry name" value="Phosphatidic acid phosphatase type 2/haloperoxidase"/>
    <property type="match status" value="1"/>
</dbReference>
<proteinExistence type="predicted"/>
<feature type="transmembrane region" description="Helical" evidence="1">
    <location>
        <begin position="162"/>
        <end position="179"/>
    </location>
</feature>
<feature type="transmembrane region" description="Helical" evidence="1">
    <location>
        <begin position="85"/>
        <end position="107"/>
    </location>
</feature>
<keyword evidence="1" id="KW-1133">Transmembrane helix</keyword>
<accession>C6X7J9</accession>
<evidence type="ECO:0000313" key="3">
    <source>
        <dbReference type="EMBL" id="ACT51464.1"/>
    </source>
</evidence>
<dbReference type="Proteomes" id="UP000002743">
    <property type="component" value="Chromosome"/>
</dbReference>
<protein>
    <submittedName>
        <fullName evidence="3">Phosphoesterase PA-phosphatase related</fullName>
    </submittedName>
</protein>
<dbReference type="RefSeq" id="WP_015830783.1">
    <property type="nucleotide sequence ID" value="NC_012969.1"/>
</dbReference>
<name>C6X7J9_METGS</name>
<dbReference type="eggNOG" id="COG0671">
    <property type="taxonomic scope" value="Bacteria"/>
</dbReference>
<gene>
    <name evidence="3" type="ordered locus">Msip34_2222</name>
</gene>
<feature type="transmembrane region" description="Helical" evidence="1">
    <location>
        <begin position="54"/>
        <end position="73"/>
    </location>
</feature>
<dbReference type="HOGENOM" id="CLU_072573_6_1_4"/>
<keyword evidence="4" id="KW-1185">Reference proteome</keyword>
<evidence type="ECO:0000256" key="1">
    <source>
        <dbReference type="SAM" id="Phobius"/>
    </source>
</evidence>
<keyword evidence="1" id="KW-0472">Membrane</keyword>
<feature type="transmembrane region" description="Helical" evidence="1">
    <location>
        <begin position="185"/>
        <end position="203"/>
    </location>
</feature>